<feature type="region of interest" description="Disordered" evidence="1">
    <location>
        <begin position="142"/>
        <end position="183"/>
    </location>
</feature>
<feature type="compositionally biased region" description="Polar residues" evidence="1">
    <location>
        <begin position="142"/>
        <end position="154"/>
    </location>
</feature>
<dbReference type="PANTHER" id="PTHR47481:SF42">
    <property type="entry name" value="RHO GTPASE-ACTIVATING PROTEIN GACK-LIKE"/>
    <property type="match status" value="1"/>
</dbReference>
<gene>
    <name evidence="2" type="ORF">CEURO_LOCUS22117</name>
</gene>
<comment type="caution">
    <text evidence="2">The sequence shown here is derived from an EMBL/GenBank/DDBJ whole genome shotgun (WGS) entry which is preliminary data.</text>
</comment>
<reference evidence="2" key="1">
    <citation type="submission" date="2022-07" db="EMBL/GenBank/DDBJ databases">
        <authorList>
            <person name="Macas J."/>
            <person name="Novak P."/>
            <person name="Neumann P."/>
        </authorList>
    </citation>
    <scope>NUCLEOTIDE SEQUENCE</scope>
</reference>
<dbReference type="OrthoDB" id="1877784at2759"/>
<accession>A0A9P1ENA5</accession>
<evidence type="ECO:0000256" key="1">
    <source>
        <dbReference type="SAM" id="MobiDB-lite"/>
    </source>
</evidence>
<feature type="compositionally biased region" description="Gly residues" evidence="1">
    <location>
        <begin position="173"/>
        <end position="183"/>
    </location>
</feature>
<dbReference type="AlphaFoldDB" id="A0A9P1ENA5"/>
<dbReference type="Proteomes" id="UP001152484">
    <property type="component" value="Unassembled WGS sequence"/>
</dbReference>
<evidence type="ECO:0000313" key="2">
    <source>
        <dbReference type="EMBL" id="CAH9118876.1"/>
    </source>
</evidence>
<dbReference type="Pfam" id="PF14223">
    <property type="entry name" value="Retrotran_gag_2"/>
    <property type="match status" value="1"/>
</dbReference>
<name>A0A9P1ENA5_CUSEU</name>
<dbReference type="PANTHER" id="PTHR47481">
    <property type="match status" value="1"/>
</dbReference>
<keyword evidence="3" id="KW-1185">Reference proteome</keyword>
<organism evidence="2 3">
    <name type="scientific">Cuscuta europaea</name>
    <name type="common">European dodder</name>
    <dbReference type="NCBI Taxonomy" id="41803"/>
    <lineage>
        <taxon>Eukaryota</taxon>
        <taxon>Viridiplantae</taxon>
        <taxon>Streptophyta</taxon>
        <taxon>Embryophyta</taxon>
        <taxon>Tracheophyta</taxon>
        <taxon>Spermatophyta</taxon>
        <taxon>Magnoliopsida</taxon>
        <taxon>eudicotyledons</taxon>
        <taxon>Gunneridae</taxon>
        <taxon>Pentapetalae</taxon>
        <taxon>asterids</taxon>
        <taxon>lamiids</taxon>
        <taxon>Solanales</taxon>
        <taxon>Convolvulaceae</taxon>
        <taxon>Cuscuteae</taxon>
        <taxon>Cuscuta</taxon>
        <taxon>Cuscuta subgen. Cuscuta</taxon>
    </lineage>
</organism>
<sequence>MDPDYHHWLKIDQTVRSWIFATLARDILMEVYDLKFSHLIWARLDTRFMSACFARSVELKRSLSHIKKKESQNMDQYLLEIKLMVDALAMINSPVSNRELKEYTILGLGHEYESLINTISYFRGNATLESLRPILQAQEQRNATVSSQDASTVHQALATAPAPQGRGSAPRGYGAGAPRGHGG</sequence>
<proteinExistence type="predicted"/>
<dbReference type="EMBL" id="CAMAPE010000077">
    <property type="protein sequence ID" value="CAH9118876.1"/>
    <property type="molecule type" value="Genomic_DNA"/>
</dbReference>
<protein>
    <submittedName>
        <fullName evidence="2">Uncharacterized protein</fullName>
    </submittedName>
</protein>
<evidence type="ECO:0000313" key="3">
    <source>
        <dbReference type="Proteomes" id="UP001152484"/>
    </source>
</evidence>